<dbReference type="HAMAP" id="MF_01470">
    <property type="entry name" value="Cas1"/>
    <property type="match status" value="1"/>
</dbReference>
<dbReference type="GO" id="GO:0016787">
    <property type="term" value="F:hydrolase activity"/>
    <property type="evidence" value="ECO:0007669"/>
    <property type="project" value="UniProtKB-KW"/>
</dbReference>
<sequence>MKKTLYIFNNGRLRRKDNSLYFETEEKRKYIPVEDTNDIYIFGEVEVSKRFLEFISQKEICLHYFNHYGYYIGTFYPREHLNSGHVTVKQAEHYLDKTKRMQLARTFVEGSIEQMRQVLKYYRNRSVESSDITEILNSLQSFLEEVKRKDMTNVDELMSIEGHAREKYYTAFDLIINHPDFVFEKRSRRPPQNRLNALISFGNSMLYTTVLSEIYKTYLDPRIGFLHTSNFRRFSLNLDIAEIFKPILVDRLIFSLINKKVLTKKHFEKLVDGILLNDNGKKLFVAEFDKRLKTTVNHRHLGKTVSYRRLIRLEAYKLQKHLLGENLYTPYQSKW</sequence>
<dbReference type="InterPro" id="IPR019858">
    <property type="entry name" value="CRISPR-assoc_Cas1_HMARI/TNEAP"/>
</dbReference>
<dbReference type="GO" id="GO:0051607">
    <property type="term" value="P:defense response to virus"/>
    <property type="evidence" value="ECO:0007669"/>
    <property type="project" value="UniProtKB-UniRule"/>
</dbReference>
<dbReference type="Proteomes" id="UP001164726">
    <property type="component" value="Chromosome"/>
</dbReference>
<evidence type="ECO:0000256" key="7">
    <source>
        <dbReference type="ARBA" id="ARBA00023125"/>
    </source>
</evidence>
<evidence type="ECO:0000256" key="6">
    <source>
        <dbReference type="ARBA" id="ARBA00023118"/>
    </source>
</evidence>
<gene>
    <name evidence="10" type="primary">cas1b</name>
    <name evidence="9" type="synonym">cas1</name>
    <name evidence="10" type="ORF">OE105_10400</name>
</gene>
<dbReference type="RefSeq" id="WP_275420113.1">
    <property type="nucleotide sequence ID" value="NZ_CP106877.1"/>
</dbReference>
<dbReference type="Gene3D" id="1.20.120.920">
    <property type="entry name" value="CRISPR-associated endonuclease Cas1, C-terminal domain"/>
    <property type="match status" value="1"/>
</dbReference>
<dbReference type="GO" id="GO:0003677">
    <property type="term" value="F:DNA binding"/>
    <property type="evidence" value="ECO:0007669"/>
    <property type="project" value="UniProtKB-KW"/>
</dbReference>
<evidence type="ECO:0000256" key="2">
    <source>
        <dbReference type="ARBA" id="ARBA00022723"/>
    </source>
</evidence>
<feature type="binding site" evidence="9">
    <location>
        <position position="242"/>
    </location>
    <ligand>
        <name>Mn(2+)</name>
        <dbReference type="ChEBI" id="CHEBI:29035"/>
    </ligand>
</feature>
<keyword evidence="4 9" id="KW-0378">Hydrolase</keyword>
<evidence type="ECO:0000313" key="11">
    <source>
        <dbReference type="Proteomes" id="UP001164726"/>
    </source>
</evidence>
<dbReference type="NCBIfam" id="TIGR00287">
    <property type="entry name" value="cas1"/>
    <property type="match status" value="1"/>
</dbReference>
<evidence type="ECO:0000256" key="8">
    <source>
        <dbReference type="ARBA" id="ARBA00023211"/>
    </source>
</evidence>
<keyword evidence="3 9" id="KW-0255">Endonuclease</keyword>
<comment type="subunit">
    <text evidence="9">Homodimer, forms a heterotetramer with a Cas2 homodimer.</text>
</comment>
<feature type="binding site" evidence="9">
    <location>
        <position position="161"/>
    </location>
    <ligand>
        <name>Mn(2+)</name>
        <dbReference type="ChEBI" id="CHEBI:29035"/>
    </ligand>
</feature>
<keyword evidence="2 9" id="KW-0479">Metal-binding</keyword>
<dbReference type="InterPro" id="IPR042211">
    <property type="entry name" value="CRISPR-assoc_Cas1_N"/>
</dbReference>
<dbReference type="InterPro" id="IPR042206">
    <property type="entry name" value="CRISPR-assoc_Cas1_C"/>
</dbReference>
<dbReference type="GO" id="GO:0004520">
    <property type="term" value="F:DNA endonuclease activity"/>
    <property type="evidence" value="ECO:0007669"/>
    <property type="project" value="InterPro"/>
</dbReference>
<protein>
    <recommendedName>
        <fullName evidence="9">CRISPR-associated endonuclease Cas1</fullName>
        <ecNumber evidence="9">3.1.-.-</ecNumber>
    </recommendedName>
</protein>
<accession>A0A9E8RXP0</accession>
<keyword evidence="7 9" id="KW-0238">DNA-binding</keyword>
<feature type="binding site" evidence="9">
    <location>
        <position position="227"/>
    </location>
    <ligand>
        <name>Mn(2+)</name>
        <dbReference type="ChEBI" id="CHEBI:29035"/>
    </ligand>
</feature>
<name>A0A9E8RXP0_9BACI</name>
<comment type="function">
    <text evidence="9">CRISPR (clustered regularly interspaced short palindromic repeat), is an adaptive immune system that provides protection against mobile genetic elements (viruses, transposable elements and conjugative plasmids). CRISPR clusters contain spacers, sequences complementary to antecedent mobile elements, and target invading nucleic acids. CRISPR clusters are transcribed and processed into CRISPR RNA (crRNA). Acts as a dsDNA endonuclease. Involved in the integration of spacer DNA into the CRISPR cassette.</text>
</comment>
<proteinExistence type="inferred from homology"/>
<dbReference type="EMBL" id="CP106877">
    <property type="protein sequence ID" value="WAA11986.1"/>
    <property type="molecule type" value="Genomic_DNA"/>
</dbReference>
<keyword evidence="1 9" id="KW-0540">Nuclease</keyword>
<dbReference type="GO" id="GO:0046872">
    <property type="term" value="F:metal ion binding"/>
    <property type="evidence" value="ECO:0007669"/>
    <property type="project" value="UniProtKB-UniRule"/>
</dbReference>
<dbReference type="InterPro" id="IPR002729">
    <property type="entry name" value="CRISPR-assoc_Cas1"/>
</dbReference>
<dbReference type="CDD" id="cd09722">
    <property type="entry name" value="Cas1_I-B"/>
    <property type="match status" value="1"/>
</dbReference>
<dbReference type="GO" id="GO:0043571">
    <property type="term" value="P:maintenance of CRISPR repeat elements"/>
    <property type="evidence" value="ECO:0007669"/>
    <property type="project" value="UniProtKB-UniRule"/>
</dbReference>
<keyword evidence="6 9" id="KW-0051">Antiviral defense</keyword>
<dbReference type="EC" id="3.1.-.-" evidence="9"/>
<evidence type="ECO:0000256" key="5">
    <source>
        <dbReference type="ARBA" id="ARBA00022842"/>
    </source>
</evidence>
<dbReference type="Pfam" id="PF01867">
    <property type="entry name" value="Cas_Cas1"/>
    <property type="match status" value="1"/>
</dbReference>
<dbReference type="NCBIfam" id="TIGR03641">
    <property type="entry name" value="cas1_HMARI"/>
    <property type="match status" value="1"/>
</dbReference>
<keyword evidence="11" id="KW-1185">Reference proteome</keyword>
<dbReference type="PANTHER" id="PTHR43219:SF1">
    <property type="entry name" value="CRISPR-ASSOCIATED ENDONUCLEASE CAS1"/>
    <property type="match status" value="1"/>
</dbReference>
<dbReference type="KEGG" id="fhl:OE105_10400"/>
<comment type="similarity">
    <text evidence="9">Belongs to the CRISPR-associated endonuclease Cas1 family.</text>
</comment>
<evidence type="ECO:0000313" key="10">
    <source>
        <dbReference type="EMBL" id="WAA11986.1"/>
    </source>
</evidence>
<evidence type="ECO:0000256" key="1">
    <source>
        <dbReference type="ARBA" id="ARBA00022722"/>
    </source>
</evidence>
<evidence type="ECO:0000256" key="9">
    <source>
        <dbReference type="HAMAP-Rule" id="MF_01470"/>
    </source>
</evidence>
<comment type="cofactor">
    <cofactor evidence="9">
        <name>Mg(2+)</name>
        <dbReference type="ChEBI" id="CHEBI:18420"/>
    </cofactor>
    <cofactor evidence="9">
        <name>Mn(2+)</name>
        <dbReference type="ChEBI" id="CHEBI:29035"/>
    </cofactor>
</comment>
<dbReference type="AlphaFoldDB" id="A0A9E8RXP0"/>
<organism evidence="10 11">
    <name type="scientific">Fervidibacillus halotolerans</name>
    <dbReference type="NCBI Taxonomy" id="2980027"/>
    <lineage>
        <taxon>Bacteria</taxon>
        <taxon>Bacillati</taxon>
        <taxon>Bacillota</taxon>
        <taxon>Bacilli</taxon>
        <taxon>Bacillales</taxon>
        <taxon>Bacillaceae</taxon>
        <taxon>Fervidibacillus</taxon>
    </lineage>
</organism>
<dbReference type="Gene3D" id="3.100.10.20">
    <property type="entry name" value="CRISPR-associated endonuclease Cas1, N-terminal domain"/>
    <property type="match status" value="1"/>
</dbReference>
<keyword evidence="5 9" id="KW-0460">Magnesium</keyword>
<reference evidence="10" key="1">
    <citation type="submission" date="2022-09" db="EMBL/GenBank/DDBJ databases">
        <title>Complete Genomes of Fervidibacillus albus and Fervidibacillus halotolerans isolated from tidal flat sediments.</title>
        <authorList>
            <person name="Kwon K.K."/>
            <person name="Yang S.-H."/>
            <person name="Park M.J."/>
            <person name="Oh H.-M."/>
        </authorList>
    </citation>
    <scope>NUCLEOTIDE SEQUENCE</scope>
    <source>
        <strain evidence="10">MEBiC13594</strain>
    </source>
</reference>
<keyword evidence="8 9" id="KW-0464">Manganese</keyword>
<dbReference type="PANTHER" id="PTHR43219">
    <property type="entry name" value="CRISPR-ASSOCIATED ENDONUCLEASE CAS1"/>
    <property type="match status" value="1"/>
</dbReference>
<evidence type="ECO:0000256" key="3">
    <source>
        <dbReference type="ARBA" id="ARBA00022759"/>
    </source>
</evidence>
<evidence type="ECO:0000256" key="4">
    <source>
        <dbReference type="ARBA" id="ARBA00022801"/>
    </source>
</evidence>